<evidence type="ECO:0000313" key="2">
    <source>
        <dbReference type="Proteomes" id="UP000533598"/>
    </source>
</evidence>
<accession>A0A7W7FRN7</accession>
<evidence type="ECO:0000313" key="1">
    <source>
        <dbReference type="EMBL" id="MBB4674558.1"/>
    </source>
</evidence>
<gene>
    <name evidence="1" type="ORF">HNR67_000676</name>
</gene>
<sequence>MTSPAEVAQATRKPLVKLGGVFMTSPQMSAHTKALELPRGGLYFRGRAAVLGDPSSTVVAELYGIFPKWLMHAVIPQVTQLLPATAAVAEYSAACWEWGREALAEVPEAARTAELLFQISDGADAGNLPLFAGWREAPRPDDTPARLAHALNLVREYRGGLHFGALRACGIGIAEALAVNPESGKSIMTRLAWQEEEADALIARTAANPDLPRRWRQAEELTDTAMGQTLADTLSEAELAEFRELMRALPTP</sequence>
<dbReference type="Pfam" id="PF21863">
    <property type="entry name" value="HTH_67"/>
    <property type="match status" value="1"/>
</dbReference>
<name>A0A7W7FRN7_9PSEU</name>
<dbReference type="RefSeq" id="WP_312986339.1">
    <property type="nucleotide sequence ID" value="NZ_BAAAUI010000003.1"/>
</dbReference>
<dbReference type="NCBIfam" id="NF047719">
    <property type="entry name" value="SCO6745_fam_HTH"/>
    <property type="match status" value="1"/>
</dbReference>
<comment type="caution">
    <text evidence="1">The sequence shown here is derived from an EMBL/GenBank/DDBJ whole genome shotgun (WGS) entry which is preliminary data.</text>
</comment>
<keyword evidence="2" id="KW-1185">Reference proteome</keyword>
<proteinExistence type="predicted"/>
<dbReference type="AlphaFoldDB" id="A0A7W7FRN7"/>
<dbReference type="InterPro" id="IPR054058">
    <property type="entry name" value="HTH_67"/>
</dbReference>
<dbReference type="Proteomes" id="UP000533598">
    <property type="component" value="Unassembled WGS sequence"/>
</dbReference>
<dbReference type="EMBL" id="JACHMH010000001">
    <property type="protein sequence ID" value="MBB4674558.1"/>
    <property type="molecule type" value="Genomic_DNA"/>
</dbReference>
<reference evidence="1 2" key="1">
    <citation type="submission" date="2020-08" db="EMBL/GenBank/DDBJ databases">
        <title>Sequencing the genomes of 1000 actinobacteria strains.</title>
        <authorList>
            <person name="Klenk H.-P."/>
        </authorList>
    </citation>
    <scope>NUCLEOTIDE SEQUENCE [LARGE SCALE GENOMIC DNA]</scope>
    <source>
        <strain evidence="1 2">DSM 44230</strain>
    </source>
</reference>
<protein>
    <submittedName>
        <fullName evidence="1">Uncharacterized protein</fullName>
    </submittedName>
</protein>
<organism evidence="1 2">
    <name type="scientific">Crossiella cryophila</name>
    <dbReference type="NCBI Taxonomy" id="43355"/>
    <lineage>
        <taxon>Bacteria</taxon>
        <taxon>Bacillati</taxon>
        <taxon>Actinomycetota</taxon>
        <taxon>Actinomycetes</taxon>
        <taxon>Pseudonocardiales</taxon>
        <taxon>Pseudonocardiaceae</taxon>
        <taxon>Crossiella</taxon>
    </lineage>
</organism>